<dbReference type="InterPro" id="IPR001300">
    <property type="entry name" value="Peptidase_C2_calpain_cat"/>
</dbReference>
<proteinExistence type="inferred from homology"/>
<sequence length="290" mass="34227">MIDQEFPPIQQNLGKNKNLSWKSFNDFPLFVEESSQFPKQGKLGNCYWIAPLVSIYAAKPQQIKSLFESHNNNYTTIRFCIDGEWQKITVDHHFPFNDEKQKVVYCKLVDGAIWAMILEKAWAILYGSYKQISAGFNSINRSSYKQVSNKGSKFQGNFIIDRYIMFSSWCKYSKIKYLEQTMLIHCSQSLGIKEGDQHILTLDEFKKRFVSIECCYHFDGYQYKRFQNNYDLGVLFIQKMKIEFNQVYECEKVKSDILEPVYFEIQIKVPGNYFFQNKVKIKDGFVINEI</sequence>
<keyword evidence="3" id="KW-0378">Hydrolase</keyword>
<evidence type="ECO:0000256" key="5">
    <source>
        <dbReference type="PIRSR" id="PIRSR622684-1"/>
    </source>
</evidence>
<protein>
    <recommendedName>
        <fullName evidence="7">Calpain catalytic domain-containing protein</fullName>
    </recommendedName>
</protein>
<evidence type="ECO:0000259" key="7">
    <source>
        <dbReference type="PROSITE" id="PS50203"/>
    </source>
</evidence>
<evidence type="ECO:0000256" key="3">
    <source>
        <dbReference type="ARBA" id="ARBA00022801"/>
    </source>
</evidence>
<evidence type="ECO:0000256" key="4">
    <source>
        <dbReference type="ARBA" id="ARBA00022807"/>
    </source>
</evidence>
<dbReference type="PANTHER" id="PTHR10183:SF379">
    <property type="entry name" value="CALPAIN-5"/>
    <property type="match status" value="1"/>
</dbReference>
<feature type="active site" evidence="5">
    <location>
        <position position="46"/>
    </location>
</feature>
<evidence type="ECO:0000256" key="2">
    <source>
        <dbReference type="ARBA" id="ARBA00022670"/>
    </source>
</evidence>
<dbReference type="PROSITE" id="PS50203">
    <property type="entry name" value="CALPAIN_CAT"/>
    <property type="match status" value="1"/>
</dbReference>
<dbReference type="InterPro" id="IPR022684">
    <property type="entry name" value="Calpain_cysteine_protease"/>
</dbReference>
<keyword evidence="9" id="KW-1185">Reference proteome</keyword>
<evidence type="ECO:0000313" key="8">
    <source>
        <dbReference type="EMBL" id="CAD8091921.1"/>
    </source>
</evidence>
<gene>
    <name evidence="8" type="ORF">PSON_ATCC_30995.1.T0580125</name>
</gene>
<feature type="domain" description="Calpain catalytic" evidence="7">
    <location>
        <begin position="40"/>
        <end position="138"/>
    </location>
</feature>
<comment type="caution">
    <text evidence="6">Lacks conserved residue(s) required for the propagation of feature annotation.</text>
</comment>
<keyword evidence="4" id="KW-0788">Thiol protease</keyword>
<evidence type="ECO:0000256" key="6">
    <source>
        <dbReference type="PROSITE-ProRule" id="PRU00239"/>
    </source>
</evidence>
<dbReference type="Proteomes" id="UP000692954">
    <property type="component" value="Unassembled WGS sequence"/>
</dbReference>
<dbReference type="GO" id="GO:0006508">
    <property type="term" value="P:proteolysis"/>
    <property type="evidence" value="ECO:0007669"/>
    <property type="project" value="UniProtKB-KW"/>
</dbReference>
<dbReference type="OrthoDB" id="167576at2759"/>
<dbReference type="Pfam" id="PF00648">
    <property type="entry name" value="Peptidase_C2"/>
    <property type="match status" value="1"/>
</dbReference>
<evidence type="ECO:0000256" key="1">
    <source>
        <dbReference type="ARBA" id="ARBA00007623"/>
    </source>
</evidence>
<evidence type="ECO:0000313" key="9">
    <source>
        <dbReference type="Proteomes" id="UP000692954"/>
    </source>
</evidence>
<dbReference type="AlphaFoldDB" id="A0A8S1NNQ9"/>
<comment type="similarity">
    <text evidence="1">Belongs to the peptidase C2 family.</text>
</comment>
<comment type="caution">
    <text evidence="8">The sequence shown here is derived from an EMBL/GenBank/DDBJ whole genome shotgun (WGS) entry which is preliminary data.</text>
</comment>
<organism evidence="8 9">
    <name type="scientific">Paramecium sonneborni</name>
    <dbReference type="NCBI Taxonomy" id="65129"/>
    <lineage>
        <taxon>Eukaryota</taxon>
        <taxon>Sar</taxon>
        <taxon>Alveolata</taxon>
        <taxon>Ciliophora</taxon>
        <taxon>Intramacronucleata</taxon>
        <taxon>Oligohymenophorea</taxon>
        <taxon>Peniculida</taxon>
        <taxon>Parameciidae</taxon>
        <taxon>Paramecium</taxon>
    </lineage>
</organism>
<keyword evidence="2" id="KW-0645">Protease</keyword>
<dbReference type="GO" id="GO:0004198">
    <property type="term" value="F:calcium-dependent cysteine-type endopeptidase activity"/>
    <property type="evidence" value="ECO:0007669"/>
    <property type="project" value="InterPro"/>
</dbReference>
<dbReference type="EMBL" id="CAJJDN010000058">
    <property type="protein sequence ID" value="CAD8091921.1"/>
    <property type="molecule type" value="Genomic_DNA"/>
</dbReference>
<name>A0A8S1NNQ9_9CILI</name>
<reference evidence="8" key="1">
    <citation type="submission" date="2021-01" db="EMBL/GenBank/DDBJ databases">
        <authorList>
            <consortium name="Genoscope - CEA"/>
            <person name="William W."/>
        </authorList>
    </citation>
    <scope>NUCLEOTIDE SEQUENCE</scope>
</reference>
<accession>A0A8S1NNQ9</accession>
<dbReference type="PANTHER" id="PTHR10183">
    <property type="entry name" value="CALPAIN"/>
    <property type="match status" value="1"/>
</dbReference>